<evidence type="ECO:0000256" key="2">
    <source>
        <dbReference type="ARBA" id="ARBA00005745"/>
    </source>
</evidence>
<dbReference type="PRINTS" id="PR00812">
    <property type="entry name" value="BCTERIALGSPF"/>
</dbReference>
<dbReference type="Gene3D" id="1.20.81.30">
    <property type="entry name" value="Type II secretion system (T2SS), domain F"/>
    <property type="match status" value="2"/>
</dbReference>
<feature type="transmembrane region" description="Helical" evidence="7">
    <location>
        <begin position="349"/>
        <end position="367"/>
    </location>
</feature>
<feature type="domain" description="Type II secretion system protein GspF" evidence="8">
    <location>
        <begin position="246"/>
        <end position="368"/>
    </location>
</feature>
<keyword evidence="5 7" id="KW-1133">Transmembrane helix</keyword>
<keyword evidence="4 7" id="KW-0812">Transmembrane</keyword>
<evidence type="ECO:0000259" key="8">
    <source>
        <dbReference type="Pfam" id="PF00482"/>
    </source>
</evidence>
<name>A0ABP1FCA9_9FLAO</name>
<evidence type="ECO:0000256" key="6">
    <source>
        <dbReference type="ARBA" id="ARBA00023136"/>
    </source>
</evidence>
<dbReference type="InterPro" id="IPR042094">
    <property type="entry name" value="T2SS_GspF_sf"/>
</dbReference>
<dbReference type="Proteomes" id="UP001497602">
    <property type="component" value="Unassembled WGS sequence"/>
</dbReference>
<feature type="transmembrane region" description="Helical" evidence="7">
    <location>
        <begin position="142"/>
        <end position="165"/>
    </location>
</feature>
<comment type="subcellular location">
    <subcellularLocation>
        <location evidence="1">Cell membrane</location>
        <topology evidence="1">Multi-pass membrane protein</topology>
    </subcellularLocation>
</comment>
<evidence type="ECO:0000256" key="5">
    <source>
        <dbReference type="ARBA" id="ARBA00022989"/>
    </source>
</evidence>
<evidence type="ECO:0000256" key="3">
    <source>
        <dbReference type="ARBA" id="ARBA00022475"/>
    </source>
</evidence>
<reference evidence="9 10" key="1">
    <citation type="submission" date="2024-05" db="EMBL/GenBank/DDBJ databases">
        <authorList>
            <person name="Duchaud E."/>
        </authorList>
    </citation>
    <scope>NUCLEOTIDE SEQUENCE [LARGE SCALE GENOMIC DNA]</scope>
    <source>
        <strain evidence="9">Ena-SAMPLE-TAB-13-05-2024-13:56:06:370-140305</strain>
    </source>
</reference>
<evidence type="ECO:0000256" key="7">
    <source>
        <dbReference type="SAM" id="Phobius"/>
    </source>
</evidence>
<dbReference type="RefSeq" id="WP_348739568.1">
    <property type="nucleotide sequence ID" value="NZ_CAXJRC010000042.1"/>
</dbReference>
<keyword evidence="10" id="KW-1185">Reference proteome</keyword>
<gene>
    <name evidence="9" type="ORF">T190115A13A_50237</name>
</gene>
<organism evidence="9 10">
    <name type="scientific">Tenacibaculum vairaonense</name>
    <dbReference type="NCBI Taxonomy" id="3137860"/>
    <lineage>
        <taxon>Bacteria</taxon>
        <taxon>Pseudomonadati</taxon>
        <taxon>Bacteroidota</taxon>
        <taxon>Flavobacteriia</taxon>
        <taxon>Flavobacteriales</taxon>
        <taxon>Flavobacteriaceae</taxon>
        <taxon>Tenacibaculum</taxon>
    </lineage>
</organism>
<dbReference type="Pfam" id="PF00482">
    <property type="entry name" value="T2SSF"/>
    <property type="match status" value="2"/>
</dbReference>
<protein>
    <submittedName>
        <fullName evidence="9">Type IV pilus assembly protein PilC</fullName>
    </submittedName>
</protein>
<feature type="domain" description="Type II secretion system protein GspF" evidence="8">
    <location>
        <begin position="44"/>
        <end position="166"/>
    </location>
</feature>
<dbReference type="PANTHER" id="PTHR30012">
    <property type="entry name" value="GENERAL SECRETION PATHWAY PROTEIN"/>
    <property type="match status" value="1"/>
</dbReference>
<evidence type="ECO:0000313" key="9">
    <source>
        <dbReference type="EMBL" id="CAL2107995.1"/>
    </source>
</evidence>
<dbReference type="InterPro" id="IPR003004">
    <property type="entry name" value="GspF/PilC"/>
</dbReference>
<evidence type="ECO:0000256" key="4">
    <source>
        <dbReference type="ARBA" id="ARBA00022692"/>
    </source>
</evidence>
<proteinExistence type="inferred from homology"/>
<sequence>MGFQLDNINNKENKKDEGFDIDTLLKKEINLFGSSFSNKKKEAFYTELYVLLQAGLELKDALDLIVQQQKKEADKKLIKTIIEKLIAGKNFSEILKEQKHFSTYEYYSIEIGEKTGTIDKVIEELSNYYKKRNEQKRMVMNALSYPIIILSTAFLAVFFMLQFVVPMFADIFRQNNVELPWITTKIIGLSNMFKEYYWIAALGIISFLVFKKTFQSKIWYKKITSNIYLRLPFVGEFIRKIKIAQFTQALTLLIGAKVPILNGIQLTQKMIDFFPLQTALKKVENDVLVGKTLSESLKKHSVFDTKMVSLVKVAEETNQNHVIFGRLTEQYNKDIEYQSKMLSTALEPLIILILGIIVATILIAMYIPMFKLSTVIG</sequence>
<accession>A0ABP1FCA9</accession>
<dbReference type="EMBL" id="CAXJRC010000042">
    <property type="protein sequence ID" value="CAL2107995.1"/>
    <property type="molecule type" value="Genomic_DNA"/>
</dbReference>
<evidence type="ECO:0000256" key="1">
    <source>
        <dbReference type="ARBA" id="ARBA00004651"/>
    </source>
</evidence>
<evidence type="ECO:0000313" key="10">
    <source>
        <dbReference type="Proteomes" id="UP001497602"/>
    </source>
</evidence>
<keyword evidence="3" id="KW-1003">Cell membrane</keyword>
<dbReference type="PANTHER" id="PTHR30012:SF0">
    <property type="entry name" value="TYPE II SECRETION SYSTEM PROTEIN F-RELATED"/>
    <property type="match status" value="1"/>
</dbReference>
<comment type="similarity">
    <text evidence="2">Belongs to the GSP F family.</text>
</comment>
<keyword evidence="6 7" id="KW-0472">Membrane</keyword>
<feature type="transmembrane region" description="Helical" evidence="7">
    <location>
        <begin position="196"/>
        <end position="214"/>
    </location>
</feature>
<comment type="caution">
    <text evidence="9">The sequence shown here is derived from an EMBL/GenBank/DDBJ whole genome shotgun (WGS) entry which is preliminary data.</text>
</comment>
<dbReference type="InterPro" id="IPR018076">
    <property type="entry name" value="T2SS_GspF_dom"/>
</dbReference>